<dbReference type="SMART" id="SM00640">
    <property type="entry name" value="Glyco_32"/>
    <property type="match status" value="1"/>
</dbReference>
<dbReference type="GO" id="GO:0005737">
    <property type="term" value="C:cytoplasm"/>
    <property type="evidence" value="ECO:0007669"/>
    <property type="project" value="TreeGrafter"/>
</dbReference>
<sequence>MTVQITARYLYLPVDKNSPVVKLHFFYHREKFQEIDISPGADAVDFYSAMDVERYIGKAIEIAGDLPMGAQEKIHCEDKRPSAKYAFRPQIHFTAETGWLNDPNGLIYADGVYHLYHQWNPFGTEWGNMHWGHAVSKDMITWEHRPVALEPDEYGTVFSGCAWRDSDNTAGFGKNALLFFYTASGGCNQWSVDAVNPHTQRLAVSLDGGGTLEKRGMILGHIKGDNRDPKVFYHKESAAYIMTLFLDGNEFAIFRSQDLLHWTESQRLIAENMQECPDLFRLEVDNVPGEKKWVFWSADGYYMVGEFDGCRFTPETEVLAAYSTSLGYAAQTFAGMEGRTVSVAWLRTKSDRGNFRGMMSIPTELSLVKQGNSWKMCFRPVRELWRRFSEGREFTAENGKVAVPMGGKPVIAVISWKPGEKHIVKVGATEIEAGASAQPLTLIADHGIVEYFGDGGRVYGAIEVEENILDRDIAVNSGAESVRVFEMLDA</sequence>
<dbReference type="Pfam" id="PF00251">
    <property type="entry name" value="Glyco_hydro_32N"/>
    <property type="match status" value="1"/>
</dbReference>
<dbReference type="EMBL" id="CP021422">
    <property type="protein sequence ID" value="ASB40148.1"/>
    <property type="molecule type" value="Genomic_DNA"/>
</dbReference>
<evidence type="ECO:0000259" key="4">
    <source>
        <dbReference type="Pfam" id="PF00251"/>
    </source>
</evidence>
<dbReference type="Proteomes" id="UP000596035">
    <property type="component" value="Chromosome"/>
</dbReference>
<evidence type="ECO:0000256" key="1">
    <source>
        <dbReference type="ARBA" id="ARBA00009902"/>
    </source>
</evidence>
<protein>
    <submittedName>
        <fullName evidence="6">Glycoside hydrolase family 32 protein</fullName>
    </submittedName>
</protein>
<proteinExistence type="inferred from homology"/>
<evidence type="ECO:0000313" key="5">
    <source>
        <dbReference type="EMBL" id="ASB40148.1"/>
    </source>
</evidence>
<reference evidence="6 8" key="3">
    <citation type="submission" date="2020-11" db="EMBL/GenBank/DDBJ databases">
        <title>Closed and high quality bacterial genomes of the OMM12 community.</title>
        <authorList>
            <person name="Marbouty M."/>
            <person name="Lamy-Besnier Q."/>
            <person name="Debarbieux L."/>
            <person name="Koszul R."/>
        </authorList>
    </citation>
    <scope>NUCLEOTIDE SEQUENCE [LARGE SCALE GENOMIC DNA]</scope>
    <source>
        <strain evidence="6 8">KB18</strain>
    </source>
</reference>
<keyword evidence="3" id="KW-0326">Glycosidase</keyword>
<evidence type="ECO:0000313" key="6">
    <source>
        <dbReference type="EMBL" id="QQR29435.1"/>
    </source>
</evidence>
<reference evidence="7" key="2">
    <citation type="submission" date="2017-05" db="EMBL/GenBank/DDBJ databases">
        <title>Improved OligoMM genomes.</title>
        <authorList>
            <person name="Garzetti D."/>
        </authorList>
    </citation>
    <scope>NUCLEOTIDE SEQUENCE [LARGE SCALE GENOMIC DNA]</scope>
    <source>
        <strain evidence="7">KB18</strain>
    </source>
</reference>
<reference evidence="5" key="1">
    <citation type="journal article" date="2017" name="Genome Announc.">
        <title>High-Quality Whole-Genome Sequences of the Oligo-Mouse-Microbiota Bacterial Community.</title>
        <authorList>
            <person name="Garzetti D."/>
            <person name="Brugiroux S."/>
            <person name="Bunk B."/>
            <person name="Pukall R."/>
            <person name="McCoy K.D."/>
            <person name="Macpherson A.J."/>
            <person name="Stecher B."/>
        </authorList>
    </citation>
    <scope>NUCLEOTIDE SEQUENCE</scope>
    <source>
        <strain evidence="5">KB18</strain>
    </source>
</reference>
<dbReference type="InterPro" id="IPR023296">
    <property type="entry name" value="Glyco_hydro_beta-prop_sf"/>
</dbReference>
<organism evidence="6 8">
    <name type="scientific">Acutalibacter muris</name>
    <dbReference type="NCBI Taxonomy" id="1796620"/>
    <lineage>
        <taxon>Bacteria</taxon>
        <taxon>Bacillati</taxon>
        <taxon>Bacillota</taxon>
        <taxon>Clostridia</taxon>
        <taxon>Eubacteriales</taxon>
        <taxon>Acutalibacteraceae</taxon>
        <taxon>Acutalibacter</taxon>
    </lineage>
</organism>
<accession>A0A1Z2XNY4</accession>
<dbReference type="AlphaFoldDB" id="A0A1Z2XNY4"/>
<dbReference type="GO" id="GO:0004575">
    <property type="term" value="F:sucrose alpha-glucosidase activity"/>
    <property type="evidence" value="ECO:0007669"/>
    <property type="project" value="TreeGrafter"/>
</dbReference>
<gene>
    <name evidence="5" type="ORF">ADH66_05440</name>
    <name evidence="6" type="ORF">I5Q82_15525</name>
</gene>
<evidence type="ECO:0000256" key="2">
    <source>
        <dbReference type="ARBA" id="ARBA00022801"/>
    </source>
</evidence>
<dbReference type="KEGG" id="amur:ADH66_05440"/>
<dbReference type="RefSeq" id="WP_066534698.1">
    <property type="nucleotide sequence ID" value="NZ_CP021422.1"/>
</dbReference>
<evidence type="ECO:0000256" key="3">
    <source>
        <dbReference type="ARBA" id="ARBA00023295"/>
    </source>
</evidence>
<dbReference type="InterPro" id="IPR001362">
    <property type="entry name" value="Glyco_hydro_32"/>
</dbReference>
<dbReference type="GO" id="GO:0005987">
    <property type="term" value="P:sucrose catabolic process"/>
    <property type="evidence" value="ECO:0007669"/>
    <property type="project" value="TreeGrafter"/>
</dbReference>
<dbReference type="SUPFAM" id="SSF75005">
    <property type="entry name" value="Arabinanase/levansucrase/invertase"/>
    <property type="match status" value="1"/>
</dbReference>
<dbReference type="Gene3D" id="2.115.10.20">
    <property type="entry name" value="Glycosyl hydrolase domain, family 43"/>
    <property type="match status" value="1"/>
</dbReference>
<dbReference type="CDD" id="cd18622">
    <property type="entry name" value="GH32_Inu-like"/>
    <property type="match status" value="1"/>
</dbReference>
<keyword evidence="2 6" id="KW-0378">Hydrolase</keyword>
<dbReference type="EMBL" id="CP065321">
    <property type="protein sequence ID" value="QQR29435.1"/>
    <property type="molecule type" value="Genomic_DNA"/>
</dbReference>
<dbReference type="Proteomes" id="UP000196710">
    <property type="component" value="Chromosome"/>
</dbReference>
<evidence type="ECO:0000313" key="8">
    <source>
        <dbReference type="Proteomes" id="UP000596035"/>
    </source>
</evidence>
<keyword evidence="7" id="KW-1185">Reference proteome</keyword>
<name>A0A1Z2XNY4_9FIRM</name>
<dbReference type="PANTHER" id="PTHR42800:SF1">
    <property type="entry name" value="EXOINULINASE INUD (AFU_ORTHOLOGUE AFUA_5G00480)"/>
    <property type="match status" value="1"/>
</dbReference>
<feature type="domain" description="Glycosyl hydrolase family 32 N-terminal" evidence="4">
    <location>
        <begin position="92"/>
        <end position="371"/>
    </location>
</feature>
<dbReference type="InterPro" id="IPR013148">
    <property type="entry name" value="Glyco_hydro_32_N"/>
</dbReference>
<evidence type="ECO:0000313" key="7">
    <source>
        <dbReference type="Proteomes" id="UP000196710"/>
    </source>
</evidence>
<dbReference type="PANTHER" id="PTHR42800">
    <property type="entry name" value="EXOINULINASE INUD (AFU_ORTHOLOGUE AFUA_5G00480)"/>
    <property type="match status" value="1"/>
</dbReference>
<comment type="similarity">
    <text evidence="1">Belongs to the glycosyl hydrolase 32 family.</text>
</comment>